<gene>
    <name evidence="1" type="ORF">HPB47_000771</name>
</gene>
<reference evidence="1 2" key="1">
    <citation type="journal article" date="2020" name="Cell">
        <title>Large-Scale Comparative Analyses of Tick Genomes Elucidate Their Genetic Diversity and Vector Capacities.</title>
        <authorList>
            <consortium name="Tick Genome and Microbiome Consortium (TIGMIC)"/>
            <person name="Jia N."/>
            <person name="Wang J."/>
            <person name="Shi W."/>
            <person name="Du L."/>
            <person name="Sun Y."/>
            <person name="Zhan W."/>
            <person name="Jiang J.F."/>
            <person name="Wang Q."/>
            <person name="Zhang B."/>
            <person name="Ji P."/>
            <person name="Bell-Sakyi L."/>
            <person name="Cui X.M."/>
            <person name="Yuan T.T."/>
            <person name="Jiang B.G."/>
            <person name="Yang W.F."/>
            <person name="Lam T.T."/>
            <person name="Chang Q.C."/>
            <person name="Ding S.J."/>
            <person name="Wang X.J."/>
            <person name="Zhu J.G."/>
            <person name="Ruan X.D."/>
            <person name="Zhao L."/>
            <person name="Wei J.T."/>
            <person name="Ye R.Z."/>
            <person name="Que T.C."/>
            <person name="Du C.H."/>
            <person name="Zhou Y.H."/>
            <person name="Cheng J.X."/>
            <person name="Dai P.F."/>
            <person name="Guo W.B."/>
            <person name="Han X.H."/>
            <person name="Huang E.J."/>
            <person name="Li L.F."/>
            <person name="Wei W."/>
            <person name="Gao Y.C."/>
            <person name="Liu J.Z."/>
            <person name="Shao H.Z."/>
            <person name="Wang X."/>
            <person name="Wang C.C."/>
            <person name="Yang T.C."/>
            <person name="Huo Q.B."/>
            <person name="Li W."/>
            <person name="Chen H.Y."/>
            <person name="Chen S.E."/>
            <person name="Zhou L.G."/>
            <person name="Ni X.B."/>
            <person name="Tian J.H."/>
            <person name="Sheng Y."/>
            <person name="Liu T."/>
            <person name="Pan Y.S."/>
            <person name="Xia L.Y."/>
            <person name="Li J."/>
            <person name="Zhao F."/>
            <person name="Cao W.C."/>
        </authorList>
    </citation>
    <scope>NUCLEOTIDE SEQUENCE [LARGE SCALE GENOMIC DNA]</scope>
    <source>
        <strain evidence="1">Iper-2018</strain>
    </source>
</reference>
<protein>
    <submittedName>
        <fullName evidence="1">Uncharacterized protein</fullName>
    </submittedName>
</protein>
<organism evidence="1 2">
    <name type="scientific">Ixodes persulcatus</name>
    <name type="common">Taiga tick</name>
    <dbReference type="NCBI Taxonomy" id="34615"/>
    <lineage>
        <taxon>Eukaryota</taxon>
        <taxon>Metazoa</taxon>
        <taxon>Ecdysozoa</taxon>
        <taxon>Arthropoda</taxon>
        <taxon>Chelicerata</taxon>
        <taxon>Arachnida</taxon>
        <taxon>Acari</taxon>
        <taxon>Parasitiformes</taxon>
        <taxon>Ixodida</taxon>
        <taxon>Ixodoidea</taxon>
        <taxon>Ixodidae</taxon>
        <taxon>Ixodinae</taxon>
        <taxon>Ixodes</taxon>
    </lineage>
</organism>
<dbReference type="EMBL" id="JABSTQ010010099">
    <property type="protein sequence ID" value="KAG0423459.1"/>
    <property type="molecule type" value="Genomic_DNA"/>
</dbReference>
<comment type="caution">
    <text evidence="1">The sequence shown here is derived from an EMBL/GenBank/DDBJ whole genome shotgun (WGS) entry which is preliminary data.</text>
</comment>
<accession>A0AC60PQX7</accession>
<keyword evidence="2" id="KW-1185">Reference proteome</keyword>
<evidence type="ECO:0000313" key="1">
    <source>
        <dbReference type="EMBL" id="KAG0423459.1"/>
    </source>
</evidence>
<dbReference type="Proteomes" id="UP000805193">
    <property type="component" value="Unassembled WGS sequence"/>
</dbReference>
<proteinExistence type="predicted"/>
<evidence type="ECO:0000313" key="2">
    <source>
        <dbReference type="Proteomes" id="UP000805193"/>
    </source>
</evidence>
<sequence length="226" mass="25396">MFLVFGSCLRQLFAVCQTRYCPSNMSMRATRTLLTVRTSCPVRKSHRWESQPSINGRALGNLLISALVLFTGASPTNTLRLLRLMNVQVICSKTFFNYQQVILVPAVEQVWMNEEGKLLEEVHDEPLDLAVTGVASRGDLDLLVGAWTGLTRHMVDIHTDHPGIYANAFMILTEMEIGWCQEVFELDARTPRLSNMTKSFNRPLKEDLVAARISRVGKKKTPNGAD</sequence>
<name>A0AC60PQX7_IXOPE</name>